<organism evidence="26 27">
    <name type="scientific">Clavelina lepadiformis</name>
    <name type="common">Light-bulb sea squirt</name>
    <name type="synonym">Ascidia lepadiformis</name>
    <dbReference type="NCBI Taxonomy" id="159417"/>
    <lineage>
        <taxon>Eukaryota</taxon>
        <taxon>Metazoa</taxon>
        <taxon>Chordata</taxon>
        <taxon>Tunicata</taxon>
        <taxon>Ascidiacea</taxon>
        <taxon>Aplousobranchia</taxon>
        <taxon>Clavelinidae</taxon>
        <taxon>Clavelina</taxon>
    </lineage>
</organism>
<dbReference type="InterPro" id="IPR052187">
    <property type="entry name" value="MFSD1"/>
</dbReference>
<evidence type="ECO:0000256" key="3">
    <source>
        <dbReference type="ARBA" id="ARBA00022448"/>
    </source>
</evidence>
<dbReference type="PANTHER" id="PTHR23512">
    <property type="entry name" value="MAJOR FACILITATOR SUPERFAMILY DOMAIN-CONTAINING PROTEIN 1"/>
    <property type="match status" value="1"/>
</dbReference>
<evidence type="ECO:0000256" key="22">
    <source>
        <dbReference type="ARBA" id="ARBA00045018"/>
    </source>
</evidence>
<evidence type="ECO:0000256" key="18">
    <source>
        <dbReference type="ARBA" id="ARBA00044912"/>
    </source>
</evidence>
<evidence type="ECO:0000256" key="23">
    <source>
        <dbReference type="ARBA" id="ARBA00045709"/>
    </source>
</evidence>
<comment type="catalytic activity">
    <reaction evidence="20">
        <text>L-lysyl-glycine(out) = L-lysyl-glycine(in)</text>
        <dbReference type="Rhea" id="RHEA:79407"/>
        <dbReference type="ChEBI" id="CHEBI:191202"/>
    </reaction>
</comment>
<feature type="transmembrane region" description="Helical" evidence="25">
    <location>
        <begin position="38"/>
        <end position="60"/>
    </location>
</feature>
<proteinExistence type="inferred from homology"/>
<keyword evidence="27" id="KW-1185">Reference proteome</keyword>
<sequence length="461" mass="50991">MSEEEKRPLIPKEDVELNATPATARYGICDPTRFLHRILILALMCFVGFGKGFCWESPVILRNPIIEEMGIDEDTFMGLYFWYSWPNIALCVLGGFLIDRYIGIRIGAVSLSTVMLLGQWMVALGGYLRVMWLMNAGRFVFGAGCETLSAVLNTYAVVWFKDSYLNSVLGFQFSVSMIAEIISFNVLLPTYNALGSLYAGEALGYTLWIASFPCVLSLICAMVLASLDLRAENLTNRETHDKSAIHLSDIFYYPLEIWLINLISLVVVVSIAAPALVGVLGAYCEYDTLGVLPPFSNFSNSHPFYIAAAMAPFLGYLVDVTGYHLLWLDFAMVFALFGSLVLNFTLISPWMGTAMISFSYSLLISPLSSIVAFMIPTHKLSTAYGLMQAMKALGIAVVTEISGIILAFNAFFVVQILFYVGIAVAVMLIVLLDIVNMVTCSRLNISKKERFSNRLNNVGRA</sequence>
<comment type="catalytic activity">
    <reaction evidence="9">
        <text>L-histidyl-glycine(out) = L-histidyl-glycine(in)</text>
        <dbReference type="Rhea" id="RHEA:79395"/>
        <dbReference type="ChEBI" id="CHEBI:229957"/>
    </reaction>
</comment>
<gene>
    <name evidence="26" type="ORF">CVLEPA_LOCUS14037</name>
</gene>
<feature type="transmembrane region" description="Helical" evidence="25">
    <location>
        <begin position="389"/>
        <end position="410"/>
    </location>
</feature>
<evidence type="ECO:0000256" key="7">
    <source>
        <dbReference type="ARBA" id="ARBA00023228"/>
    </source>
</evidence>
<dbReference type="SUPFAM" id="SSF103473">
    <property type="entry name" value="MFS general substrate transporter"/>
    <property type="match status" value="1"/>
</dbReference>
<comment type="subcellular location">
    <subcellularLocation>
        <location evidence="1">Lysosome membrane</location>
        <topology evidence="1">Multi-pass membrane protein</topology>
    </subcellularLocation>
</comment>
<protein>
    <recommendedName>
        <fullName evidence="21">Lysosomal dipeptide transporter MFSD1</fullName>
    </recommendedName>
    <alternativeName>
        <fullName evidence="22">Major facilitator superfamily domain-containing protein 1</fullName>
    </alternativeName>
</protein>
<evidence type="ECO:0000256" key="2">
    <source>
        <dbReference type="ARBA" id="ARBA00008335"/>
    </source>
</evidence>
<keyword evidence="7" id="KW-0458">Lysosome</keyword>
<feature type="transmembrane region" description="Helical" evidence="25">
    <location>
        <begin position="358"/>
        <end position="377"/>
    </location>
</feature>
<evidence type="ECO:0000256" key="12">
    <source>
        <dbReference type="ARBA" id="ARBA00044891"/>
    </source>
</evidence>
<evidence type="ECO:0000256" key="11">
    <source>
        <dbReference type="ARBA" id="ARBA00044884"/>
    </source>
</evidence>
<evidence type="ECO:0000256" key="16">
    <source>
        <dbReference type="ARBA" id="ARBA00044900"/>
    </source>
</evidence>
<evidence type="ECO:0000256" key="10">
    <source>
        <dbReference type="ARBA" id="ARBA00044881"/>
    </source>
</evidence>
<evidence type="ECO:0000256" key="14">
    <source>
        <dbReference type="ARBA" id="ARBA00044898"/>
    </source>
</evidence>
<evidence type="ECO:0000313" key="27">
    <source>
        <dbReference type="Proteomes" id="UP001642483"/>
    </source>
</evidence>
<dbReference type="InterPro" id="IPR011701">
    <property type="entry name" value="MFS"/>
</dbReference>
<dbReference type="EMBL" id="CAWYQH010000096">
    <property type="protein sequence ID" value="CAK8682912.1"/>
    <property type="molecule type" value="Genomic_DNA"/>
</dbReference>
<comment type="catalytic activity">
    <reaction evidence="10">
        <text>L-alpha-aminoacyl-L-arginine(out) = L-alpha-aminoacyl-L-arginine(in)</text>
        <dbReference type="Rhea" id="RHEA:79367"/>
        <dbReference type="ChEBI" id="CHEBI:229968"/>
    </reaction>
</comment>
<evidence type="ECO:0000256" key="21">
    <source>
        <dbReference type="ARBA" id="ARBA00044985"/>
    </source>
</evidence>
<feature type="transmembrane region" description="Helical" evidence="25">
    <location>
        <begin position="250"/>
        <end position="283"/>
    </location>
</feature>
<evidence type="ECO:0000256" key="13">
    <source>
        <dbReference type="ARBA" id="ARBA00044893"/>
    </source>
</evidence>
<comment type="catalytic activity">
    <reaction evidence="17">
        <text>L-arginyl-glycine(out) = L-arginyl-glycine(in)</text>
        <dbReference type="Rhea" id="RHEA:79391"/>
        <dbReference type="ChEBI" id="CHEBI:229955"/>
    </reaction>
</comment>
<evidence type="ECO:0000256" key="4">
    <source>
        <dbReference type="ARBA" id="ARBA00022692"/>
    </source>
</evidence>
<comment type="subunit">
    <text evidence="24">Homodimer. Interacts with lysosomal protein GLMP (via lumenal domain); the interaction starts while both proteins are still in the endoplasmic reticulum and is required for stabilization of MFSD1 in lysosomes but has no direct effect on its targeting to lysosomes or transporter activity.</text>
</comment>
<reference evidence="26 27" key="1">
    <citation type="submission" date="2024-02" db="EMBL/GenBank/DDBJ databases">
        <authorList>
            <person name="Daric V."/>
            <person name="Darras S."/>
        </authorList>
    </citation>
    <scope>NUCLEOTIDE SEQUENCE [LARGE SCALE GENOMIC DNA]</scope>
</reference>
<comment type="catalytic activity">
    <reaction evidence="16">
        <text>L-lysyl-L-lysine(out) = L-lysyl-L-lysine(in)</text>
        <dbReference type="Rhea" id="RHEA:79403"/>
        <dbReference type="ChEBI" id="CHEBI:229956"/>
    </reaction>
</comment>
<comment type="caution">
    <text evidence="26">The sequence shown here is derived from an EMBL/GenBank/DDBJ whole genome shotgun (WGS) entry which is preliminary data.</text>
</comment>
<evidence type="ECO:0000256" key="24">
    <source>
        <dbReference type="ARBA" id="ARBA00046376"/>
    </source>
</evidence>
<feature type="transmembrane region" description="Helical" evidence="25">
    <location>
        <begin position="167"/>
        <end position="188"/>
    </location>
</feature>
<feature type="transmembrane region" description="Helical" evidence="25">
    <location>
        <begin position="80"/>
        <end position="99"/>
    </location>
</feature>
<comment type="catalytic activity">
    <reaction evidence="14">
        <text>L-aspartyl-L-lysine(out) = L-aspartyl-L-lysine(in)</text>
        <dbReference type="Rhea" id="RHEA:79411"/>
        <dbReference type="ChEBI" id="CHEBI:229953"/>
    </reaction>
</comment>
<evidence type="ECO:0000256" key="19">
    <source>
        <dbReference type="ARBA" id="ARBA00044919"/>
    </source>
</evidence>
<comment type="catalytic activity">
    <reaction evidence="15">
        <text>L-arginyl-L-alpha-amino acid(out) = L-arginyl-L-alpha-amino acid(in)</text>
        <dbReference type="Rhea" id="RHEA:79371"/>
        <dbReference type="ChEBI" id="CHEBI:84315"/>
    </reaction>
</comment>
<comment type="catalytic activity">
    <reaction evidence="18">
        <text>L-histidyl-L-alpha-amino acid(out) = L-histidyl-L-alpha-amino acid(in)</text>
        <dbReference type="Rhea" id="RHEA:79379"/>
        <dbReference type="ChEBI" id="CHEBI:229964"/>
    </reaction>
</comment>
<evidence type="ECO:0000256" key="20">
    <source>
        <dbReference type="ARBA" id="ARBA00044924"/>
    </source>
</evidence>
<comment type="catalytic activity">
    <reaction evidence="19">
        <text>L-alanyl-L-lysine(out) = L-alanyl-L-lysine(in)</text>
        <dbReference type="Rhea" id="RHEA:79415"/>
        <dbReference type="ChEBI" id="CHEBI:192470"/>
    </reaction>
</comment>
<evidence type="ECO:0000256" key="5">
    <source>
        <dbReference type="ARBA" id="ARBA00022989"/>
    </source>
</evidence>
<feature type="transmembrane region" description="Helical" evidence="25">
    <location>
        <begin position="139"/>
        <end position="160"/>
    </location>
</feature>
<name>A0ABP0FTH3_CLALP</name>
<dbReference type="Proteomes" id="UP001642483">
    <property type="component" value="Unassembled WGS sequence"/>
</dbReference>
<dbReference type="InterPro" id="IPR036259">
    <property type="entry name" value="MFS_trans_sf"/>
</dbReference>
<comment type="catalytic activity">
    <reaction evidence="12">
        <text>L-lysyl-L-alpha-amino acid(out) = L-lysyl-L-alpha-amino acid(in)</text>
        <dbReference type="Rhea" id="RHEA:79387"/>
        <dbReference type="ChEBI" id="CHEBI:229965"/>
    </reaction>
</comment>
<feature type="transmembrane region" description="Helical" evidence="25">
    <location>
        <begin position="208"/>
        <end position="229"/>
    </location>
</feature>
<comment type="function">
    <text evidence="23">Lysosomal dipeptide uniporter that selectively exports lysine, arginine or histidine-containing dipeptides with a net positive charge from the lysosome lumen into the cytosol. Could play a role in a specific type of protein O-glycosylation indirectly regulating macrophages migration and tissue invasion. Also essential for liver homeostasis.</text>
</comment>
<evidence type="ECO:0000256" key="25">
    <source>
        <dbReference type="SAM" id="Phobius"/>
    </source>
</evidence>
<comment type="catalytic activity">
    <reaction evidence="8">
        <text>L-lysyl-L-alanine(out) = L-lysyl-L-alanine(in)</text>
        <dbReference type="Rhea" id="RHEA:79399"/>
        <dbReference type="ChEBI" id="CHEBI:229954"/>
    </reaction>
</comment>
<evidence type="ECO:0000256" key="9">
    <source>
        <dbReference type="ARBA" id="ARBA00044878"/>
    </source>
</evidence>
<keyword evidence="4 25" id="KW-0812">Transmembrane</keyword>
<keyword evidence="3" id="KW-0813">Transport</keyword>
<dbReference type="Gene3D" id="1.20.1250.20">
    <property type="entry name" value="MFS general substrate transporter like domains"/>
    <property type="match status" value="1"/>
</dbReference>
<keyword evidence="6 25" id="KW-0472">Membrane</keyword>
<evidence type="ECO:0000256" key="15">
    <source>
        <dbReference type="ARBA" id="ARBA00044899"/>
    </source>
</evidence>
<dbReference type="PANTHER" id="PTHR23512:SF3">
    <property type="entry name" value="MAJOR FACILITATOR SUPERFAMILY DOMAIN-CONTAINING PROTEIN 1"/>
    <property type="match status" value="1"/>
</dbReference>
<evidence type="ECO:0000313" key="26">
    <source>
        <dbReference type="EMBL" id="CAK8682912.1"/>
    </source>
</evidence>
<dbReference type="Pfam" id="PF07690">
    <property type="entry name" value="MFS_1"/>
    <property type="match status" value="1"/>
</dbReference>
<comment type="catalytic activity">
    <reaction evidence="11">
        <text>L-alpha-aminoacyl-L-histidine(out) = L-alpha-aminoacyl-L-histidine(in)</text>
        <dbReference type="Rhea" id="RHEA:79375"/>
        <dbReference type="ChEBI" id="CHEBI:229967"/>
    </reaction>
</comment>
<evidence type="ECO:0000256" key="8">
    <source>
        <dbReference type="ARBA" id="ARBA00044876"/>
    </source>
</evidence>
<keyword evidence="5 25" id="KW-1133">Transmembrane helix</keyword>
<accession>A0ABP0FTH3</accession>
<feature type="transmembrane region" description="Helical" evidence="25">
    <location>
        <begin position="333"/>
        <end position="352"/>
    </location>
</feature>
<comment type="similarity">
    <text evidence="2">Belongs to the major facilitator superfamily.</text>
</comment>
<feature type="transmembrane region" description="Helical" evidence="25">
    <location>
        <begin position="303"/>
        <end position="326"/>
    </location>
</feature>
<evidence type="ECO:0000256" key="6">
    <source>
        <dbReference type="ARBA" id="ARBA00023136"/>
    </source>
</evidence>
<feature type="transmembrane region" description="Helical" evidence="25">
    <location>
        <begin position="416"/>
        <end position="438"/>
    </location>
</feature>
<comment type="catalytic activity">
    <reaction evidence="13">
        <text>L-alpha-aminoacyl-L-lysine(out) = L-alpha-aminoacyl-L-lysine(in)</text>
        <dbReference type="Rhea" id="RHEA:79383"/>
        <dbReference type="ChEBI" id="CHEBI:229966"/>
    </reaction>
</comment>
<feature type="transmembrane region" description="Helical" evidence="25">
    <location>
        <begin position="106"/>
        <end position="127"/>
    </location>
</feature>
<evidence type="ECO:0000256" key="1">
    <source>
        <dbReference type="ARBA" id="ARBA00004155"/>
    </source>
</evidence>
<evidence type="ECO:0000256" key="17">
    <source>
        <dbReference type="ARBA" id="ARBA00044903"/>
    </source>
</evidence>